<dbReference type="PANTHER" id="PTHR45694">
    <property type="entry name" value="GLUTAREDOXIN 2"/>
    <property type="match status" value="1"/>
</dbReference>
<accession>A0A1R3GPM6</accession>
<name>A0A1R3GPM6_COCAP</name>
<dbReference type="GO" id="GO:0005737">
    <property type="term" value="C:cytoplasm"/>
    <property type="evidence" value="ECO:0007669"/>
    <property type="project" value="TreeGrafter"/>
</dbReference>
<dbReference type="Proteomes" id="UP000188268">
    <property type="component" value="Unassembled WGS sequence"/>
</dbReference>
<evidence type="ECO:0000313" key="1">
    <source>
        <dbReference type="EMBL" id="OMO59987.1"/>
    </source>
</evidence>
<dbReference type="InterPro" id="IPR036249">
    <property type="entry name" value="Thioredoxin-like_sf"/>
</dbReference>
<sequence length="108" mass="12178">MALEKVEEIVSSNTVVIFSKTYCEDCNAVKQLIIFGDYEALAVWTGLGTVPYVFVKGKNVGDFESFLAMASSGELLDMFLPFPIFKYLNKRADEAREQSQLIYAFSRL</sequence>
<organism evidence="1 2">
    <name type="scientific">Corchorus capsularis</name>
    <name type="common">Jute</name>
    <dbReference type="NCBI Taxonomy" id="210143"/>
    <lineage>
        <taxon>Eukaryota</taxon>
        <taxon>Viridiplantae</taxon>
        <taxon>Streptophyta</taxon>
        <taxon>Embryophyta</taxon>
        <taxon>Tracheophyta</taxon>
        <taxon>Spermatophyta</taxon>
        <taxon>Magnoliopsida</taxon>
        <taxon>eudicotyledons</taxon>
        <taxon>Gunneridae</taxon>
        <taxon>Pentapetalae</taxon>
        <taxon>rosids</taxon>
        <taxon>malvids</taxon>
        <taxon>Malvales</taxon>
        <taxon>Malvaceae</taxon>
        <taxon>Grewioideae</taxon>
        <taxon>Apeibeae</taxon>
        <taxon>Corchorus</taxon>
    </lineage>
</organism>
<dbReference type="EMBL" id="AWWV01013804">
    <property type="protein sequence ID" value="OMO59987.1"/>
    <property type="molecule type" value="Genomic_DNA"/>
</dbReference>
<dbReference type="GO" id="GO:0034599">
    <property type="term" value="P:cellular response to oxidative stress"/>
    <property type="evidence" value="ECO:0007669"/>
    <property type="project" value="TreeGrafter"/>
</dbReference>
<gene>
    <name evidence="1" type="ORF">CCACVL1_24489</name>
</gene>
<keyword evidence="2" id="KW-1185">Reference proteome</keyword>
<dbReference type="PROSITE" id="PS51354">
    <property type="entry name" value="GLUTAREDOXIN_2"/>
    <property type="match status" value="1"/>
</dbReference>
<dbReference type="STRING" id="210143.A0A1R3GPM6"/>
<proteinExistence type="predicted"/>
<reference evidence="1 2" key="1">
    <citation type="submission" date="2013-09" db="EMBL/GenBank/DDBJ databases">
        <title>Corchorus capsularis genome sequencing.</title>
        <authorList>
            <person name="Alam M."/>
            <person name="Haque M.S."/>
            <person name="Islam M.S."/>
            <person name="Emdad E.M."/>
            <person name="Islam M.M."/>
            <person name="Ahmed B."/>
            <person name="Halim A."/>
            <person name="Hossen Q.M.M."/>
            <person name="Hossain M.Z."/>
            <person name="Ahmed R."/>
            <person name="Khan M.M."/>
            <person name="Islam R."/>
            <person name="Rashid M.M."/>
            <person name="Khan S.A."/>
            <person name="Rahman M.S."/>
            <person name="Alam M."/>
        </authorList>
    </citation>
    <scope>NUCLEOTIDE SEQUENCE [LARGE SCALE GENOMIC DNA]</scope>
    <source>
        <strain evidence="2">cv. CVL-1</strain>
        <tissue evidence="1">Whole seedling</tissue>
    </source>
</reference>
<dbReference type="AlphaFoldDB" id="A0A1R3GPM6"/>
<dbReference type="Gramene" id="OMO59987">
    <property type="protein sequence ID" value="OMO59987"/>
    <property type="gene ID" value="CCACVL1_24489"/>
</dbReference>
<dbReference type="OrthoDB" id="418495at2759"/>
<dbReference type="SUPFAM" id="SSF52833">
    <property type="entry name" value="Thioredoxin-like"/>
    <property type="match status" value="1"/>
</dbReference>
<evidence type="ECO:0000313" key="2">
    <source>
        <dbReference type="Proteomes" id="UP000188268"/>
    </source>
</evidence>
<dbReference type="GO" id="GO:0015038">
    <property type="term" value="F:glutathione disulfide oxidoreductase activity"/>
    <property type="evidence" value="ECO:0007669"/>
    <property type="project" value="TreeGrafter"/>
</dbReference>
<dbReference type="Gene3D" id="3.40.30.10">
    <property type="entry name" value="Glutaredoxin"/>
    <property type="match status" value="2"/>
</dbReference>
<dbReference type="PANTHER" id="PTHR45694:SF14">
    <property type="entry name" value="GLUTAREDOXIN-C2"/>
    <property type="match status" value="1"/>
</dbReference>
<protein>
    <submittedName>
        <fullName evidence="1">Thioredoxin-like protein</fullName>
    </submittedName>
</protein>
<comment type="caution">
    <text evidence="1">The sequence shown here is derived from an EMBL/GenBank/DDBJ whole genome shotgun (WGS) entry which is preliminary data.</text>
</comment>